<gene>
    <name evidence="1" type="ORF">ILUMI_12793</name>
</gene>
<name>A0A8K0GBG9_IGNLU</name>
<dbReference type="AlphaFoldDB" id="A0A8K0GBG9"/>
<accession>A0A8K0GBG9</accession>
<reference evidence="1" key="1">
    <citation type="submission" date="2019-08" db="EMBL/GenBank/DDBJ databases">
        <title>The genome of the North American firefly Photinus pyralis.</title>
        <authorList>
            <consortium name="Photinus pyralis genome working group"/>
            <person name="Fallon T.R."/>
            <person name="Sander Lower S.E."/>
            <person name="Weng J.-K."/>
        </authorList>
    </citation>
    <scope>NUCLEOTIDE SEQUENCE</scope>
    <source>
        <strain evidence="1">TRF0915ILg1</strain>
        <tissue evidence="1">Whole body</tissue>
    </source>
</reference>
<protein>
    <submittedName>
        <fullName evidence="1">Uncharacterized protein</fullName>
    </submittedName>
</protein>
<proteinExistence type="predicted"/>
<keyword evidence="2" id="KW-1185">Reference proteome</keyword>
<evidence type="ECO:0000313" key="1">
    <source>
        <dbReference type="EMBL" id="KAF2893399.1"/>
    </source>
</evidence>
<comment type="caution">
    <text evidence="1">The sequence shown here is derived from an EMBL/GenBank/DDBJ whole genome shotgun (WGS) entry which is preliminary data.</text>
</comment>
<dbReference type="Proteomes" id="UP000801492">
    <property type="component" value="Unassembled WGS sequence"/>
</dbReference>
<sequence>MKDKVSGFSLPKVVIAYARENDRLVYTNGGGDIGSRVLYVGPVLIYDKPGHSKMSFYIDGFLYGEVSTAQGFQEFASTAPEAPYDREVVSSKQLLSLLSIK</sequence>
<dbReference type="OrthoDB" id="4781at2759"/>
<evidence type="ECO:0000313" key="2">
    <source>
        <dbReference type="Proteomes" id="UP000801492"/>
    </source>
</evidence>
<organism evidence="1 2">
    <name type="scientific">Ignelater luminosus</name>
    <name type="common">Cucubano</name>
    <name type="synonym">Pyrophorus luminosus</name>
    <dbReference type="NCBI Taxonomy" id="2038154"/>
    <lineage>
        <taxon>Eukaryota</taxon>
        <taxon>Metazoa</taxon>
        <taxon>Ecdysozoa</taxon>
        <taxon>Arthropoda</taxon>
        <taxon>Hexapoda</taxon>
        <taxon>Insecta</taxon>
        <taxon>Pterygota</taxon>
        <taxon>Neoptera</taxon>
        <taxon>Endopterygota</taxon>
        <taxon>Coleoptera</taxon>
        <taxon>Polyphaga</taxon>
        <taxon>Elateriformia</taxon>
        <taxon>Elateroidea</taxon>
        <taxon>Elateridae</taxon>
        <taxon>Agrypninae</taxon>
        <taxon>Pyrophorini</taxon>
        <taxon>Ignelater</taxon>
    </lineage>
</organism>
<dbReference type="EMBL" id="VTPC01008022">
    <property type="protein sequence ID" value="KAF2893399.1"/>
    <property type="molecule type" value="Genomic_DNA"/>
</dbReference>